<keyword evidence="2" id="KW-0648">Protein biosynthesis</keyword>
<evidence type="ECO:0000259" key="4">
    <source>
        <dbReference type="Pfam" id="PF01765"/>
    </source>
</evidence>
<protein>
    <submittedName>
        <fullName evidence="5">Ribosome recycling factor</fullName>
    </submittedName>
</protein>
<dbReference type="EMBL" id="CP028374">
    <property type="protein sequence ID" value="AXN02050.1"/>
    <property type="molecule type" value="Genomic_DNA"/>
</dbReference>
<dbReference type="Pfam" id="PF01765">
    <property type="entry name" value="RRF"/>
    <property type="match status" value="1"/>
</dbReference>
<feature type="domain" description="Ribosome recycling factor" evidence="4">
    <location>
        <begin position="33"/>
        <end position="192"/>
    </location>
</feature>
<dbReference type="InterPro" id="IPR036191">
    <property type="entry name" value="RRF_sf"/>
</dbReference>
<accession>A0A346DZ95</accession>
<reference evidence="5 6" key="1">
    <citation type="submission" date="2018-03" db="EMBL/GenBank/DDBJ databases">
        <title>A parallel universe: an anciently diverged bacterial symbiosis in a Hawaiian planthopper (Hemiptera: Cixiidae) reveals rearranged nutritional responsibilities.</title>
        <authorList>
            <person name="Bennett G."/>
            <person name="Mao M."/>
        </authorList>
    </citation>
    <scope>NUCLEOTIDE SEQUENCE [LARGE SCALE GENOMIC DNA]</scope>
    <source>
        <strain evidence="5 6">OLIH</strain>
    </source>
</reference>
<evidence type="ECO:0000256" key="3">
    <source>
        <dbReference type="SAM" id="Coils"/>
    </source>
</evidence>
<dbReference type="GO" id="GO:0043023">
    <property type="term" value="F:ribosomal large subunit binding"/>
    <property type="evidence" value="ECO:0007669"/>
    <property type="project" value="TreeGrafter"/>
</dbReference>
<dbReference type="Proteomes" id="UP000256856">
    <property type="component" value="Chromosome"/>
</dbReference>
<dbReference type="PANTHER" id="PTHR20982:SF3">
    <property type="entry name" value="MITOCHONDRIAL RIBOSOME RECYCLING FACTOR PSEUDO 1"/>
    <property type="match status" value="1"/>
</dbReference>
<dbReference type="InterPro" id="IPR002661">
    <property type="entry name" value="Ribosome_recyc_fac"/>
</dbReference>
<dbReference type="PANTHER" id="PTHR20982">
    <property type="entry name" value="RIBOSOME RECYCLING FACTOR"/>
    <property type="match status" value="1"/>
</dbReference>
<comment type="similarity">
    <text evidence="1">Belongs to the RRF family.</text>
</comment>
<dbReference type="GO" id="GO:0005829">
    <property type="term" value="C:cytosol"/>
    <property type="evidence" value="ECO:0007669"/>
    <property type="project" value="GOC"/>
</dbReference>
<keyword evidence="3" id="KW-0175">Coiled coil</keyword>
<dbReference type="InterPro" id="IPR023584">
    <property type="entry name" value="Ribosome_recyc_fac_dom"/>
</dbReference>
<evidence type="ECO:0000256" key="1">
    <source>
        <dbReference type="ARBA" id="ARBA00005912"/>
    </source>
</evidence>
<evidence type="ECO:0000256" key="2">
    <source>
        <dbReference type="ARBA" id="ARBA00022917"/>
    </source>
</evidence>
<dbReference type="Gene3D" id="3.30.1360.40">
    <property type="match status" value="1"/>
</dbReference>
<dbReference type="GO" id="GO:0002184">
    <property type="term" value="P:cytoplasmic translational termination"/>
    <property type="evidence" value="ECO:0007669"/>
    <property type="project" value="TreeGrafter"/>
</dbReference>
<organism evidence="5 6">
    <name type="scientific">Candidatus Purcelliella pentastirinorum</name>
    <dbReference type="NCBI Taxonomy" id="472834"/>
    <lineage>
        <taxon>Bacteria</taxon>
        <taxon>Pseudomonadati</taxon>
        <taxon>Pseudomonadota</taxon>
        <taxon>Gammaproteobacteria</taxon>
        <taxon>Enterobacterales</taxon>
        <taxon>Enterobacteriaceae</taxon>
        <taxon>Candidatus Purcelliella</taxon>
    </lineage>
</organism>
<keyword evidence="6" id="KW-1185">Reference proteome</keyword>
<dbReference type="AlphaFoldDB" id="A0A346DZ95"/>
<dbReference type="KEGG" id="ppet:C9I82_072"/>
<feature type="coiled-coil region" evidence="3">
    <location>
        <begin position="146"/>
        <end position="173"/>
    </location>
</feature>
<gene>
    <name evidence="5" type="ORF">C9I82_072</name>
</gene>
<dbReference type="SUPFAM" id="SSF55194">
    <property type="entry name" value="Ribosome recycling factor, RRF"/>
    <property type="match status" value="1"/>
</dbReference>
<proteinExistence type="inferred from homology"/>
<dbReference type="FunFam" id="3.30.1360.40:FF:000001">
    <property type="entry name" value="Ribosome-recycling factor"/>
    <property type="match status" value="1"/>
</dbReference>
<evidence type="ECO:0000313" key="6">
    <source>
        <dbReference type="Proteomes" id="UP000256856"/>
    </source>
</evidence>
<evidence type="ECO:0000313" key="5">
    <source>
        <dbReference type="EMBL" id="AXN02050.1"/>
    </source>
</evidence>
<sequence>MFIYFEEIIFMLNDILNKTDNDMKKCFYKFITNISKIRTGRVSTSLLENISVEYYGNVSLLKYISNITVDNNNTLKVSVFDFSIIPIICKAILKSNLGVNPNVIGNNIKIIFPYLTKERKLFLKKILHDETEKNKIIIRNIRRIYNNKLKKLLKNKEINISNERNKKNDIQKLTNKYMKKIQDIYIEKKREI</sequence>
<name>A0A346DZ95_9ENTR</name>
<dbReference type="Gene3D" id="1.10.132.20">
    <property type="entry name" value="Ribosome-recycling factor"/>
    <property type="match status" value="1"/>
</dbReference>
<dbReference type="NCBIfam" id="TIGR00496">
    <property type="entry name" value="frr"/>
    <property type="match status" value="1"/>
</dbReference>